<evidence type="ECO:0000256" key="6">
    <source>
        <dbReference type="ARBA" id="ARBA00022840"/>
    </source>
</evidence>
<comment type="similarity">
    <text evidence="7 11">Belongs to the DEAD box helicase family.</text>
</comment>
<evidence type="ECO:0000259" key="14">
    <source>
        <dbReference type="PROSITE" id="PS51194"/>
    </source>
</evidence>
<dbReference type="EC" id="3.6.4.13" evidence="1"/>
<dbReference type="Pfam" id="PF00271">
    <property type="entry name" value="Helicase_C"/>
    <property type="match status" value="1"/>
</dbReference>
<proteinExistence type="inferred from homology"/>
<evidence type="ECO:0000256" key="12">
    <source>
        <dbReference type="SAM" id="MobiDB-lite"/>
    </source>
</evidence>
<dbReference type="SMART" id="SM00490">
    <property type="entry name" value="HELICc"/>
    <property type="match status" value="1"/>
</dbReference>
<dbReference type="SMART" id="SM00487">
    <property type="entry name" value="DEXDc"/>
    <property type="match status" value="1"/>
</dbReference>
<evidence type="ECO:0000256" key="4">
    <source>
        <dbReference type="ARBA" id="ARBA00022801"/>
    </source>
</evidence>
<keyword evidence="6 11" id="KW-0067">ATP-binding</keyword>
<dbReference type="PROSITE" id="PS51192">
    <property type="entry name" value="HELICASE_ATP_BIND_1"/>
    <property type="match status" value="1"/>
</dbReference>
<name>A0A8I1KKJ6_9HYPH</name>
<gene>
    <name evidence="16" type="ORF">JDN41_11370</name>
</gene>
<protein>
    <recommendedName>
        <fullName evidence="9">DEAD-box ATP-dependent RNA helicase RhpA</fullName>
        <ecNumber evidence="1">3.6.4.13</ecNumber>
    </recommendedName>
</protein>
<dbReference type="InterPro" id="IPR044742">
    <property type="entry name" value="DEAD/DEAH_RhlB"/>
</dbReference>
<dbReference type="PANTHER" id="PTHR47959">
    <property type="entry name" value="ATP-DEPENDENT RNA HELICASE RHLE-RELATED"/>
    <property type="match status" value="1"/>
</dbReference>
<evidence type="ECO:0000256" key="3">
    <source>
        <dbReference type="ARBA" id="ARBA00022741"/>
    </source>
</evidence>
<evidence type="ECO:0000256" key="2">
    <source>
        <dbReference type="ARBA" id="ARBA00022490"/>
    </source>
</evidence>
<evidence type="ECO:0000256" key="11">
    <source>
        <dbReference type="RuleBase" id="RU000492"/>
    </source>
</evidence>
<dbReference type="PROSITE" id="PS51194">
    <property type="entry name" value="HELICASE_CTER"/>
    <property type="match status" value="1"/>
</dbReference>
<feature type="domain" description="DEAD-box RNA helicase Q" evidence="15">
    <location>
        <begin position="4"/>
        <end position="32"/>
    </location>
</feature>
<dbReference type="GO" id="GO:0042255">
    <property type="term" value="P:ribosome assembly"/>
    <property type="evidence" value="ECO:0007669"/>
    <property type="project" value="UniProtKB-ARBA"/>
</dbReference>
<dbReference type="SUPFAM" id="SSF52540">
    <property type="entry name" value="P-loop containing nucleoside triphosphate hydrolases"/>
    <property type="match status" value="1"/>
</dbReference>
<evidence type="ECO:0000256" key="5">
    <source>
        <dbReference type="ARBA" id="ARBA00022806"/>
    </source>
</evidence>
<keyword evidence="17" id="KW-1185">Reference proteome</keyword>
<dbReference type="GO" id="GO:0005524">
    <property type="term" value="F:ATP binding"/>
    <property type="evidence" value="ECO:0007669"/>
    <property type="project" value="UniProtKB-KW"/>
</dbReference>
<dbReference type="PANTHER" id="PTHR47959:SF13">
    <property type="entry name" value="ATP-DEPENDENT RNA HELICASE RHLE"/>
    <property type="match status" value="1"/>
</dbReference>
<dbReference type="InterPro" id="IPR000629">
    <property type="entry name" value="RNA-helicase_DEAD-box_CS"/>
</dbReference>
<evidence type="ECO:0000259" key="13">
    <source>
        <dbReference type="PROSITE" id="PS51192"/>
    </source>
</evidence>
<comment type="caution">
    <text evidence="16">The sequence shown here is derived from an EMBL/GenBank/DDBJ whole genome shotgun (WGS) entry which is preliminary data.</text>
</comment>
<feature type="compositionally biased region" description="Basic residues" evidence="12">
    <location>
        <begin position="392"/>
        <end position="405"/>
    </location>
</feature>
<dbReference type="Proteomes" id="UP000623250">
    <property type="component" value="Unassembled WGS sequence"/>
</dbReference>
<dbReference type="Pfam" id="PF00270">
    <property type="entry name" value="DEAD"/>
    <property type="match status" value="1"/>
</dbReference>
<dbReference type="CDD" id="cd18787">
    <property type="entry name" value="SF2_C_DEAD"/>
    <property type="match status" value="1"/>
</dbReference>
<comment type="catalytic activity">
    <reaction evidence="8">
        <text>ATP + H2O = ADP + phosphate + H(+)</text>
        <dbReference type="Rhea" id="RHEA:13065"/>
        <dbReference type="ChEBI" id="CHEBI:15377"/>
        <dbReference type="ChEBI" id="CHEBI:15378"/>
        <dbReference type="ChEBI" id="CHEBI:30616"/>
        <dbReference type="ChEBI" id="CHEBI:43474"/>
        <dbReference type="ChEBI" id="CHEBI:456216"/>
        <dbReference type="EC" id="3.6.4.13"/>
    </reaction>
</comment>
<evidence type="ECO:0000256" key="10">
    <source>
        <dbReference type="PROSITE-ProRule" id="PRU00552"/>
    </source>
</evidence>
<dbReference type="GO" id="GO:0003676">
    <property type="term" value="F:nucleic acid binding"/>
    <property type="evidence" value="ECO:0007669"/>
    <property type="project" value="InterPro"/>
</dbReference>
<keyword evidence="3 11" id="KW-0547">Nucleotide-binding</keyword>
<dbReference type="RefSeq" id="WP_037239133.1">
    <property type="nucleotide sequence ID" value="NZ_JAEMUK010000050.1"/>
</dbReference>
<keyword evidence="4 11" id="KW-0378">Hydrolase</keyword>
<dbReference type="GO" id="GO:0003724">
    <property type="term" value="F:RNA helicase activity"/>
    <property type="evidence" value="ECO:0007669"/>
    <property type="project" value="UniProtKB-EC"/>
</dbReference>
<dbReference type="InterPro" id="IPR050079">
    <property type="entry name" value="DEAD_box_RNA_helicase"/>
</dbReference>
<evidence type="ECO:0000259" key="15">
    <source>
        <dbReference type="PROSITE" id="PS51195"/>
    </source>
</evidence>
<dbReference type="Gene3D" id="3.40.50.300">
    <property type="entry name" value="P-loop containing nucleotide triphosphate hydrolases"/>
    <property type="match status" value="2"/>
</dbReference>
<feature type="domain" description="Helicase ATP-binding" evidence="13">
    <location>
        <begin position="35"/>
        <end position="210"/>
    </location>
</feature>
<dbReference type="InterPro" id="IPR014001">
    <property type="entry name" value="Helicase_ATP-bd"/>
</dbReference>
<keyword evidence="5 11" id="KW-0347">Helicase</keyword>
<dbReference type="FunFam" id="3.40.50.300:FF:000108">
    <property type="entry name" value="ATP-dependent RNA helicase RhlE"/>
    <property type="match status" value="1"/>
</dbReference>
<evidence type="ECO:0000313" key="17">
    <source>
        <dbReference type="Proteomes" id="UP000623250"/>
    </source>
</evidence>
<dbReference type="GO" id="GO:0009266">
    <property type="term" value="P:response to temperature stimulus"/>
    <property type="evidence" value="ECO:0007669"/>
    <property type="project" value="UniProtKB-ARBA"/>
</dbReference>
<organism evidence="16 17">
    <name type="scientific">Rhodomicrobium udaipurense</name>
    <dbReference type="NCBI Taxonomy" id="1202716"/>
    <lineage>
        <taxon>Bacteria</taxon>
        <taxon>Pseudomonadati</taxon>
        <taxon>Pseudomonadota</taxon>
        <taxon>Alphaproteobacteria</taxon>
        <taxon>Hyphomicrobiales</taxon>
        <taxon>Hyphomicrobiaceae</taxon>
        <taxon>Rhodomicrobium</taxon>
    </lineage>
</organism>
<dbReference type="PROSITE" id="PS00039">
    <property type="entry name" value="DEAD_ATP_HELICASE"/>
    <property type="match status" value="1"/>
</dbReference>
<dbReference type="InterPro" id="IPR011545">
    <property type="entry name" value="DEAD/DEAH_box_helicase_dom"/>
</dbReference>
<dbReference type="GO" id="GO:0005829">
    <property type="term" value="C:cytosol"/>
    <property type="evidence" value="ECO:0007669"/>
    <property type="project" value="TreeGrafter"/>
</dbReference>
<evidence type="ECO:0000313" key="16">
    <source>
        <dbReference type="EMBL" id="MBJ7544149.1"/>
    </source>
</evidence>
<evidence type="ECO:0000256" key="9">
    <source>
        <dbReference type="ARBA" id="ARBA00074363"/>
    </source>
</evidence>
<evidence type="ECO:0000256" key="8">
    <source>
        <dbReference type="ARBA" id="ARBA00047984"/>
    </source>
</evidence>
<keyword evidence="2" id="KW-0963">Cytoplasm</keyword>
<feature type="domain" description="Helicase C-terminal" evidence="14">
    <location>
        <begin position="221"/>
        <end position="382"/>
    </location>
</feature>
<evidence type="ECO:0000256" key="7">
    <source>
        <dbReference type="ARBA" id="ARBA00038437"/>
    </source>
</evidence>
<sequence length="405" mass="44279">MTSVTFEALGLAKPLLRALADENYVEPTPIQEKAIPHLLQGRDLLGLAQTGTGKTAAFALPLLQLLAERQDSPKPRTARALILVPTRELGLQIAASFKSYGHHLKLTSTVIMGGVSIGPQAKALSRGVDFLVATPGRLLDHLGQGTVDLGQTTYFVIDEADRMLDMGFIRDVRKLMKVMPRKRQSILFSATMPKEIATLAEEILKDPVHITIPAKTVAVERIDQRVHLVTTGNKPTMLAGLLDQPEFDRVIVFTRTKRSANRVAERLLQGGVPTEAIHGNKSQAARQKALENLRQGKARVLVATDILARGIDVDSISHVINYELPNDPENYVHRIGRTARAGSDGIAISFCDLSERASLRNIERFLGRSLTQVNDPAPSKVVAAVARPPKVQAHRSRRARSRSAS</sequence>
<dbReference type="EMBL" id="JAEMUK010000050">
    <property type="protein sequence ID" value="MBJ7544149.1"/>
    <property type="molecule type" value="Genomic_DNA"/>
</dbReference>
<feature type="short sequence motif" description="Q motif" evidence="10">
    <location>
        <begin position="4"/>
        <end position="32"/>
    </location>
</feature>
<dbReference type="AlphaFoldDB" id="A0A8I1KKJ6"/>
<reference evidence="16 17" key="1">
    <citation type="submission" date="2020-12" db="EMBL/GenBank/DDBJ databases">
        <title>Revised draft genomes of Rhodomicrobium vannielii ATCC 17100 and Rhodomicrobium udaipurense JA643.</title>
        <authorList>
            <person name="Conners E.M."/>
            <person name="Davenport E.J."/>
            <person name="Bose A."/>
        </authorList>
    </citation>
    <scope>NUCLEOTIDE SEQUENCE [LARGE SCALE GENOMIC DNA]</scope>
    <source>
        <strain evidence="16 17">JA643</strain>
    </source>
</reference>
<dbReference type="InterPro" id="IPR027417">
    <property type="entry name" value="P-loop_NTPase"/>
</dbReference>
<dbReference type="PROSITE" id="PS51195">
    <property type="entry name" value="Q_MOTIF"/>
    <property type="match status" value="1"/>
</dbReference>
<accession>A0A8I1KKJ6</accession>
<evidence type="ECO:0000256" key="1">
    <source>
        <dbReference type="ARBA" id="ARBA00012552"/>
    </source>
</evidence>
<dbReference type="InterPro" id="IPR014014">
    <property type="entry name" value="RNA_helicase_DEAD_Q_motif"/>
</dbReference>
<dbReference type="GO" id="GO:0016787">
    <property type="term" value="F:hydrolase activity"/>
    <property type="evidence" value="ECO:0007669"/>
    <property type="project" value="UniProtKB-KW"/>
</dbReference>
<feature type="region of interest" description="Disordered" evidence="12">
    <location>
        <begin position="386"/>
        <end position="405"/>
    </location>
</feature>
<dbReference type="InterPro" id="IPR001650">
    <property type="entry name" value="Helicase_C-like"/>
</dbReference>
<dbReference type="CDD" id="cd00268">
    <property type="entry name" value="DEADc"/>
    <property type="match status" value="1"/>
</dbReference>